<accession>A0A2J6SCL0</accession>
<name>A0A2J6SCL0_HYAVF</name>
<feature type="region of interest" description="Disordered" evidence="1">
    <location>
        <begin position="85"/>
        <end position="113"/>
    </location>
</feature>
<dbReference type="EMBL" id="KZ613937">
    <property type="protein sequence ID" value="PMD48494.1"/>
    <property type="molecule type" value="Genomic_DNA"/>
</dbReference>
<feature type="region of interest" description="Disordered" evidence="1">
    <location>
        <begin position="1"/>
        <end position="35"/>
    </location>
</feature>
<sequence>MTFTSLRNLSGRPRPHLAPLALNSKNREGPRSRKRAWSRAVAQIITRQIRFVLSKPQNLSLHPHPHLTGPSYSRNLQGNISHATSYQTESPPQIGGNFALQSTSSKLRKPHASPSRLRIFLHRAFDPSEKHSQPIPSSTNVNQRYSSEIPGLGLL</sequence>
<organism evidence="2 3">
    <name type="scientific">Hyaloscypha variabilis (strain UAMH 11265 / GT02V1 / F)</name>
    <name type="common">Meliniomyces variabilis</name>
    <dbReference type="NCBI Taxonomy" id="1149755"/>
    <lineage>
        <taxon>Eukaryota</taxon>
        <taxon>Fungi</taxon>
        <taxon>Dikarya</taxon>
        <taxon>Ascomycota</taxon>
        <taxon>Pezizomycotina</taxon>
        <taxon>Leotiomycetes</taxon>
        <taxon>Helotiales</taxon>
        <taxon>Hyaloscyphaceae</taxon>
        <taxon>Hyaloscypha</taxon>
        <taxon>Hyaloscypha variabilis</taxon>
    </lineage>
</organism>
<proteinExistence type="predicted"/>
<evidence type="ECO:0000256" key="1">
    <source>
        <dbReference type="SAM" id="MobiDB-lite"/>
    </source>
</evidence>
<gene>
    <name evidence="2" type="ORF">L207DRAFT_8189</name>
</gene>
<reference evidence="2 3" key="1">
    <citation type="submission" date="2016-04" db="EMBL/GenBank/DDBJ databases">
        <title>A degradative enzymes factory behind the ericoid mycorrhizal symbiosis.</title>
        <authorList>
            <consortium name="DOE Joint Genome Institute"/>
            <person name="Martino E."/>
            <person name="Morin E."/>
            <person name="Grelet G."/>
            <person name="Kuo A."/>
            <person name="Kohler A."/>
            <person name="Daghino S."/>
            <person name="Barry K."/>
            <person name="Choi C."/>
            <person name="Cichocki N."/>
            <person name="Clum A."/>
            <person name="Copeland A."/>
            <person name="Hainaut M."/>
            <person name="Haridas S."/>
            <person name="Labutti K."/>
            <person name="Lindquist E."/>
            <person name="Lipzen A."/>
            <person name="Khouja H.-R."/>
            <person name="Murat C."/>
            <person name="Ohm R."/>
            <person name="Olson A."/>
            <person name="Spatafora J."/>
            <person name="Veneault-Fourrey C."/>
            <person name="Henrissat B."/>
            <person name="Grigoriev I."/>
            <person name="Martin F."/>
            <person name="Perotto S."/>
        </authorList>
    </citation>
    <scope>NUCLEOTIDE SEQUENCE [LARGE SCALE GENOMIC DNA]</scope>
    <source>
        <strain evidence="2 3">F</strain>
    </source>
</reference>
<keyword evidence="3" id="KW-1185">Reference proteome</keyword>
<protein>
    <submittedName>
        <fullName evidence="2">Uncharacterized protein</fullName>
    </submittedName>
</protein>
<evidence type="ECO:0000313" key="3">
    <source>
        <dbReference type="Proteomes" id="UP000235786"/>
    </source>
</evidence>
<dbReference type="Proteomes" id="UP000235786">
    <property type="component" value="Unassembled WGS sequence"/>
</dbReference>
<evidence type="ECO:0000313" key="2">
    <source>
        <dbReference type="EMBL" id="PMD48494.1"/>
    </source>
</evidence>
<feature type="compositionally biased region" description="Polar residues" evidence="1">
    <location>
        <begin position="134"/>
        <end position="146"/>
    </location>
</feature>
<feature type="region of interest" description="Disordered" evidence="1">
    <location>
        <begin position="128"/>
        <end position="155"/>
    </location>
</feature>
<dbReference type="AlphaFoldDB" id="A0A2J6SCL0"/>